<name>M8A6L4_TRIUA</name>
<sequence>MGRNMPSPPQHSLCGDDIFASLLVRNDAHVISPASGVTQVVGNDGDDPPKLSAHDNPE</sequence>
<organism evidence="2">
    <name type="scientific">Triticum urartu</name>
    <name type="common">Red wild einkorn</name>
    <name type="synonym">Crithodium urartu</name>
    <dbReference type="NCBI Taxonomy" id="4572"/>
    <lineage>
        <taxon>Eukaryota</taxon>
        <taxon>Viridiplantae</taxon>
        <taxon>Streptophyta</taxon>
        <taxon>Embryophyta</taxon>
        <taxon>Tracheophyta</taxon>
        <taxon>Spermatophyta</taxon>
        <taxon>Magnoliopsida</taxon>
        <taxon>Liliopsida</taxon>
        <taxon>Poales</taxon>
        <taxon>Poaceae</taxon>
        <taxon>BOP clade</taxon>
        <taxon>Pooideae</taxon>
        <taxon>Triticodae</taxon>
        <taxon>Triticeae</taxon>
        <taxon>Triticinae</taxon>
        <taxon>Triticum</taxon>
    </lineage>
</organism>
<gene>
    <name evidence="2" type="ORF">TRIUR3_32384</name>
</gene>
<protein>
    <submittedName>
        <fullName evidence="2">Uncharacterized protein</fullName>
    </submittedName>
</protein>
<dbReference type="EMBL" id="KD017023">
    <property type="protein sequence ID" value="EMS67641.1"/>
    <property type="molecule type" value="Genomic_DNA"/>
</dbReference>
<feature type="region of interest" description="Disordered" evidence="1">
    <location>
        <begin position="35"/>
        <end position="58"/>
    </location>
</feature>
<feature type="compositionally biased region" description="Basic and acidic residues" evidence="1">
    <location>
        <begin position="47"/>
        <end position="58"/>
    </location>
</feature>
<accession>M8A6L4</accession>
<evidence type="ECO:0000256" key="1">
    <source>
        <dbReference type="SAM" id="MobiDB-lite"/>
    </source>
</evidence>
<proteinExistence type="predicted"/>
<evidence type="ECO:0000313" key="2">
    <source>
        <dbReference type="EMBL" id="EMS67641.1"/>
    </source>
</evidence>
<dbReference type="AlphaFoldDB" id="M8A6L4"/>
<reference evidence="2" key="1">
    <citation type="journal article" date="2013" name="Nature">
        <title>Draft genome of the wheat A-genome progenitor Triticum urartu.</title>
        <authorList>
            <person name="Ling H.Q."/>
            <person name="Zhao S."/>
            <person name="Liu D."/>
            <person name="Wang J."/>
            <person name="Sun H."/>
            <person name="Zhang C."/>
            <person name="Fan H."/>
            <person name="Li D."/>
            <person name="Dong L."/>
            <person name="Tao Y."/>
            <person name="Gao C."/>
            <person name="Wu H."/>
            <person name="Li Y."/>
            <person name="Cui Y."/>
            <person name="Guo X."/>
            <person name="Zheng S."/>
            <person name="Wang B."/>
            <person name="Yu K."/>
            <person name="Liang Q."/>
            <person name="Yang W."/>
            <person name="Lou X."/>
            <person name="Chen J."/>
            <person name="Feng M."/>
            <person name="Jian J."/>
            <person name="Zhang X."/>
            <person name="Luo G."/>
            <person name="Jiang Y."/>
            <person name="Liu J."/>
            <person name="Wang Z."/>
            <person name="Sha Y."/>
            <person name="Zhang B."/>
            <person name="Wu H."/>
            <person name="Tang D."/>
            <person name="Shen Q."/>
            <person name="Xue P."/>
            <person name="Zou S."/>
            <person name="Wang X."/>
            <person name="Liu X."/>
            <person name="Wang F."/>
            <person name="Yang Y."/>
            <person name="An X."/>
            <person name="Dong Z."/>
            <person name="Zhang K."/>
            <person name="Zhang X."/>
            <person name="Luo M.C."/>
            <person name="Dvorak J."/>
            <person name="Tong Y."/>
            <person name="Wang J."/>
            <person name="Yang H."/>
            <person name="Li Z."/>
            <person name="Wang D."/>
            <person name="Zhang A."/>
            <person name="Wang J."/>
        </authorList>
    </citation>
    <scope>NUCLEOTIDE SEQUENCE</scope>
</reference>